<dbReference type="PANTHER" id="PTHR45862">
    <property type="entry name" value="PROTEIN SGT1 HOMOLOG"/>
    <property type="match status" value="1"/>
</dbReference>
<evidence type="ECO:0000259" key="1">
    <source>
        <dbReference type="PROSITE" id="PS51048"/>
    </source>
</evidence>
<accession>T1KD61</accession>
<dbReference type="HOGENOM" id="CLU_039532_2_2_1"/>
<dbReference type="eggNOG" id="KOG1309">
    <property type="taxonomic scope" value="Eukaryota"/>
</dbReference>
<dbReference type="InterPro" id="IPR044563">
    <property type="entry name" value="Sgt1-like"/>
</dbReference>
<evidence type="ECO:0000313" key="2">
    <source>
        <dbReference type="EnsemblMetazoa" id="tetur09g01790.1"/>
    </source>
</evidence>
<dbReference type="AlphaFoldDB" id="T1KD61"/>
<reference evidence="3" key="1">
    <citation type="submission" date="2011-08" db="EMBL/GenBank/DDBJ databases">
        <authorList>
            <person name="Rombauts S."/>
        </authorList>
    </citation>
    <scope>NUCLEOTIDE SEQUENCE</scope>
    <source>
        <strain evidence="3">London</strain>
    </source>
</reference>
<organism evidence="2 3">
    <name type="scientific">Tetranychus urticae</name>
    <name type="common">Two-spotted spider mite</name>
    <dbReference type="NCBI Taxonomy" id="32264"/>
    <lineage>
        <taxon>Eukaryota</taxon>
        <taxon>Metazoa</taxon>
        <taxon>Ecdysozoa</taxon>
        <taxon>Arthropoda</taxon>
        <taxon>Chelicerata</taxon>
        <taxon>Arachnida</taxon>
        <taxon>Acari</taxon>
        <taxon>Acariformes</taxon>
        <taxon>Trombidiformes</taxon>
        <taxon>Prostigmata</taxon>
        <taxon>Eleutherengona</taxon>
        <taxon>Raphignathae</taxon>
        <taxon>Tetranychoidea</taxon>
        <taxon>Tetranychidae</taxon>
        <taxon>Tetranychus</taxon>
    </lineage>
</organism>
<dbReference type="STRING" id="32264.T1KD61"/>
<dbReference type="EMBL" id="CAEY01002009">
    <property type="status" value="NOT_ANNOTATED_CDS"/>
    <property type="molecule type" value="Genomic_DNA"/>
</dbReference>
<evidence type="ECO:0000313" key="3">
    <source>
        <dbReference type="Proteomes" id="UP000015104"/>
    </source>
</evidence>
<sequence length="91" mass="10470">MDTKKETKKSFIKDWDKIVKEFEEEEAKNNEGSADDLFRQIYANGSEEVRRAMVKSFTESGGTVLSTNWNQVSKGKTEVKPPDGCEFKKWT</sequence>
<name>T1KD61_TETUR</name>
<dbReference type="Pfam" id="PF05002">
    <property type="entry name" value="SGS"/>
    <property type="match status" value="1"/>
</dbReference>
<dbReference type="Proteomes" id="UP000015104">
    <property type="component" value="Unassembled WGS sequence"/>
</dbReference>
<protein>
    <recommendedName>
        <fullName evidence="1">SGS domain-containing protein</fullName>
    </recommendedName>
</protein>
<dbReference type="EnsemblMetazoa" id="tetur09g01790.1">
    <property type="protein sequence ID" value="tetur09g01790.1"/>
    <property type="gene ID" value="tetur09g01790"/>
</dbReference>
<reference evidence="2" key="2">
    <citation type="submission" date="2015-06" db="UniProtKB">
        <authorList>
            <consortium name="EnsemblMetazoa"/>
        </authorList>
    </citation>
    <scope>IDENTIFICATION</scope>
</reference>
<feature type="domain" description="SGS" evidence="1">
    <location>
        <begin position="3"/>
        <end position="91"/>
    </location>
</feature>
<keyword evidence="3" id="KW-1185">Reference proteome</keyword>
<dbReference type="InterPro" id="IPR007699">
    <property type="entry name" value="SGS_dom"/>
</dbReference>
<dbReference type="PROSITE" id="PS51048">
    <property type="entry name" value="SGS"/>
    <property type="match status" value="1"/>
</dbReference>
<proteinExistence type="predicted"/>
<dbReference type="GO" id="GO:0051087">
    <property type="term" value="F:protein-folding chaperone binding"/>
    <property type="evidence" value="ECO:0007669"/>
    <property type="project" value="InterPro"/>
</dbReference>